<evidence type="ECO:0000313" key="8">
    <source>
        <dbReference type="EMBL" id="ETO73703.1"/>
    </source>
</evidence>
<feature type="binding site" evidence="4">
    <location>
        <position position="488"/>
    </location>
    <ligand>
        <name>ATP</name>
        <dbReference type="ChEBI" id="CHEBI:30616"/>
    </ligand>
</feature>
<evidence type="ECO:0000313" key="9">
    <source>
        <dbReference type="Proteomes" id="UP000028582"/>
    </source>
</evidence>
<dbReference type="PRINTS" id="PR00109">
    <property type="entry name" value="TYRKINASE"/>
</dbReference>
<dbReference type="Gene3D" id="3.80.10.10">
    <property type="entry name" value="Ribonuclease Inhibitor"/>
    <property type="match status" value="1"/>
</dbReference>
<name>A0A081A492_PHYNI</name>
<gene>
    <name evidence="8" type="ORF">F444_10378</name>
</gene>
<dbReference type="GO" id="GO:0005524">
    <property type="term" value="F:ATP binding"/>
    <property type="evidence" value="ECO:0007669"/>
    <property type="project" value="UniProtKB-UniRule"/>
</dbReference>
<evidence type="ECO:0000256" key="1">
    <source>
        <dbReference type="ARBA" id="ARBA00022527"/>
    </source>
</evidence>
<dbReference type="PANTHER" id="PTHR44329">
    <property type="entry name" value="SERINE/THREONINE-PROTEIN KINASE TNNI3K-RELATED"/>
    <property type="match status" value="1"/>
</dbReference>
<proteinExistence type="predicted"/>
<comment type="caution">
    <text evidence="8">The sequence shown here is derived from an EMBL/GenBank/DDBJ whole genome shotgun (WGS) entry which is preliminary data.</text>
</comment>
<keyword evidence="5" id="KW-1133">Transmembrane helix</keyword>
<dbReference type="InterPro" id="IPR000719">
    <property type="entry name" value="Prot_kinase_dom"/>
</dbReference>
<dbReference type="PROSITE" id="PS00108">
    <property type="entry name" value="PROTEIN_KINASE_ST"/>
    <property type="match status" value="1"/>
</dbReference>
<keyword evidence="8" id="KW-0418">Kinase</keyword>
<evidence type="ECO:0000256" key="3">
    <source>
        <dbReference type="ARBA" id="ARBA00022840"/>
    </source>
</evidence>
<dbReference type="Proteomes" id="UP000028582">
    <property type="component" value="Unassembled WGS sequence"/>
</dbReference>
<keyword evidence="5" id="KW-0812">Transmembrane</keyword>
<feature type="chain" id="PRO_5001753870" evidence="6">
    <location>
        <begin position="17"/>
        <end position="734"/>
    </location>
</feature>
<dbReference type="PROSITE" id="PS00107">
    <property type="entry name" value="PROTEIN_KINASE_ATP"/>
    <property type="match status" value="1"/>
</dbReference>
<dbReference type="InterPro" id="IPR051681">
    <property type="entry name" value="Ser/Thr_Kinases-Pseudokinases"/>
</dbReference>
<evidence type="ECO:0000256" key="4">
    <source>
        <dbReference type="PROSITE-ProRule" id="PRU10141"/>
    </source>
</evidence>
<evidence type="ECO:0000256" key="6">
    <source>
        <dbReference type="SAM" id="SignalP"/>
    </source>
</evidence>
<reference evidence="8 9" key="1">
    <citation type="submission" date="2013-11" db="EMBL/GenBank/DDBJ databases">
        <title>The Genome Sequence of Phytophthora parasitica P1976.</title>
        <authorList>
            <consortium name="The Broad Institute Genomics Platform"/>
            <person name="Russ C."/>
            <person name="Tyler B."/>
            <person name="Panabieres F."/>
            <person name="Shan W."/>
            <person name="Tripathy S."/>
            <person name="Grunwald N."/>
            <person name="Machado M."/>
            <person name="Johnson C.S."/>
            <person name="Walker B."/>
            <person name="Young S."/>
            <person name="Zeng Q."/>
            <person name="Gargeya S."/>
            <person name="Fitzgerald M."/>
            <person name="Haas B."/>
            <person name="Abouelleil A."/>
            <person name="Allen A.W."/>
            <person name="Alvarado L."/>
            <person name="Arachchi H.M."/>
            <person name="Berlin A.M."/>
            <person name="Chapman S.B."/>
            <person name="Gainer-Dewar J."/>
            <person name="Goldberg J."/>
            <person name="Griggs A."/>
            <person name="Gujja S."/>
            <person name="Hansen M."/>
            <person name="Howarth C."/>
            <person name="Imamovic A."/>
            <person name="Ireland A."/>
            <person name="Larimer J."/>
            <person name="McCowan C."/>
            <person name="Murphy C."/>
            <person name="Pearson M."/>
            <person name="Poon T.W."/>
            <person name="Priest M."/>
            <person name="Roberts A."/>
            <person name="Saif S."/>
            <person name="Shea T."/>
            <person name="Sisk P."/>
            <person name="Sykes S."/>
            <person name="Wortman J."/>
            <person name="Nusbaum C."/>
            <person name="Birren B."/>
        </authorList>
    </citation>
    <scope>NUCLEOTIDE SEQUENCE [LARGE SCALE GENOMIC DNA]</scope>
    <source>
        <strain evidence="8 9">P1976</strain>
    </source>
</reference>
<dbReference type="SMART" id="SM00220">
    <property type="entry name" value="S_TKc"/>
    <property type="match status" value="1"/>
</dbReference>
<accession>A0A081A492</accession>
<organism evidence="8 9">
    <name type="scientific">Phytophthora nicotianae P1976</name>
    <dbReference type="NCBI Taxonomy" id="1317066"/>
    <lineage>
        <taxon>Eukaryota</taxon>
        <taxon>Sar</taxon>
        <taxon>Stramenopiles</taxon>
        <taxon>Oomycota</taxon>
        <taxon>Peronosporomycetes</taxon>
        <taxon>Peronosporales</taxon>
        <taxon>Peronosporaceae</taxon>
        <taxon>Phytophthora</taxon>
    </lineage>
</organism>
<dbReference type="Pfam" id="PF00069">
    <property type="entry name" value="Pkinase"/>
    <property type="match status" value="1"/>
</dbReference>
<keyword evidence="8" id="KW-0808">Transferase</keyword>
<evidence type="ECO:0000256" key="5">
    <source>
        <dbReference type="SAM" id="Phobius"/>
    </source>
</evidence>
<dbReference type="OrthoDB" id="4062651at2759"/>
<dbReference type="InterPro" id="IPR017441">
    <property type="entry name" value="Protein_kinase_ATP_BS"/>
</dbReference>
<feature type="transmembrane region" description="Helical" evidence="5">
    <location>
        <begin position="390"/>
        <end position="414"/>
    </location>
</feature>
<dbReference type="EMBL" id="ANJA01001848">
    <property type="protein sequence ID" value="ETO73703.1"/>
    <property type="molecule type" value="Genomic_DNA"/>
</dbReference>
<keyword evidence="6" id="KW-0732">Signal</keyword>
<dbReference type="PROSITE" id="PS50011">
    <property type="entry name" value="PROTEIN_KINASE_DOM"/>
    <property type="match status" value="1"/>
</dbReference>
<dbReference type="Gene3D" id="1.10.510.10">
    <property type="entry name" value="Transferase(Phosphotransferase) domain 1"/>
    <property type="match status" value="1"/>
</dbReference>
<dbReference type="InterPro" id="IPR032675">
    <property type="entry name" value="LRR_dom_sf"/>
</dbReference>
<dbReference type="SUPFAM" id="SSF52058">
    <property type="entry name" value="L domain-like"/>
    <property type="match status" value="1"/>
</dbReference>
<protein>
    <submittedName>
        <fullName evidence="8">TKL protein kinase</fullName>
    </submittedName>
</protein>
<sequence>MRVFSFLSLFVATANAACSRDTTALTSDCSSQCYQGRPCIAFAADASCNATTFGTCVNEGNSSSGSAADSCAFECFVNGPKDFAANGAVEFTEYVFFIPYGSEQSKWEANWTSSQASTVDTQLESEVDETQFYPSESNLVFKDIEPLTFQTETTTVMFVGGTSVWGVRGKVSQVKLSAQFLSENTQLKNITMVNLGFDTDPPQSTFPTTNVESFRMSNCLLSTYPADLEFMTSVVHVDFSQNYFKDYPVKFSHASMESLNLSTNALTACSGDFPNMKNLYVFDDLFQHLTDVVLLCYSDLSGNTLTEIPSNILDMPKLKVLNLSGNSFTDVSLTAEQVTFFQSLETFTIDTFGDTSQCSESARVEISGVTVCTGTGNAESSSSSDGGSNVGAIVGGVIGAIVVAIVLGVTFLYYRRRKAHGKGFGTFTGFSDPTHRSGRGGASLWNDQELLSLQVNPDDIEDIRKLGAGAFGVVYLAKYRQNRLVACKRLKKGEATFENTQNFIAEIKLCATLDHPRVVQLLGVAWTIESDLQAMFEYMSKGDLRTFLEKTKSGPKIWNAEKLQLAADVTEALVYVHSFAPPIVHRDLKSRNVLLSEDTRGHLSDFGVARVRSANNTMTSGVGTGRWLAPEVIAGNRNYDQTSDIFALGVVMSELDTHMLPYEDARGAGGNPLADVAILQLVASGKLLPTFGSQCPPEIQELAKRCMAYNPQDRPTAVEVAFALRTLHKSGAFN</sequence>
<dbReference type="PANTHER" id="PTHR44329:SF214">
    <property type="entry name" value="PROTEIN KINASE DOMAIN-CONTAINING PROTEIN"/>
    <property type="match status" value="1"/>
</dbReference>
<keyword evidence="2 4" id="KW-0547">Nucleotide-binding</keyword>
<feature type="domain" description="Protein kinase" evidence="7">
    <location>
        <begin position="460"/>
        <end position="731"/>
    </location>
</feature>
<evidence type="ECO:0000256" key="2">
    <source>
        <dbReference type="ARBA" id="ARBA00022741"/>
    </source>
</evidence>
<dbReference type="SUPFAM" id="SSF56112">
    <property type="entry name" value="Protein kinase-like (PK-like)"/>
    <property type="match status" value="1"/>
</dbReference>
<feature type="signal peptide" evidence="6">
    <location>
        <begin position="1"/>
        <end position="16"/>
    </location>
</feature>
<keyword evidence="3 4" id="KW-0067">ATP-binding</keyword>
<keyword evidence="5" id="KW-0472">Membrane</keyword>
<dbReference type="InterPro" id="IPR008271">
    <property type="entry name" value="Ser/Thr_kinase_AS"/>
</dbReference>
<keyword evidence="1" id="KW-0723">Serine/threonine-protein kinase</keyword>
<dbReference type="AlphaFoldDB" id="A0A081A492"/>
<dbReference type="InterPro" id="IPR011009">
    <property type="entry name" value="Kinase-like_dom_sf"/>
</dbReference>
<dbReference type="CDD" id="cd12087">
    <property type="entry name" value="TM_EGFR-like"/>
    <property type="match status" value="1"/>
</dbReference>
<dbReference type="Gene3D" id="1.20.5.510">
    <property type="entry name" value="Single helix bin"/>
    <property type="match status" value="1"/>
</dbReference>
<dbReference type="InterPro" id="IPR001245">
    <property type="entry name" value="Ser-Thr/Tyr_kinase_cat_dom"/>
</dbReference>
<dbReference type="GO" id="GO:0004674">
    <property type="term" value="F:protein serine/threonine kinase activity"/>
    <property type="evidence" value="ECO:0007669"/>
    <property type="project" value="UniProtKB-KW"/>
</dbReference>
<evidence type="ECO:0000259" key="7">
    <source>
        <dbReference type="PROSITE" id="PS50011"/>
    </source>
</evidence>